<dbReference type="NCBIfam" id="NF037970">
    <property type="entry name" value="vanZ_1"/>
    <property type="match status" value="1"/>
</dbReference>
<evidence type="ECO:0000256" key="1">
    <source>
        <dbReference type="SAM" id="Phobius"/>
    </source>
</evidence>
<dbReference type="Proteomes" id="UP000178313">
    <property type="component" value="Unassembled WGS sequence"/>
</dbReference>
<protein>
    <recommendedName>
        <fullName evidence="2">VanZ-like domain-containing protein</fullName>
    </recommendedName>
</protein>
<dbReference type="AlphaFoldDB" id="A0A1F8AZJ8"/>
<sequence length="136" mass="15440">MKKILRFWGPVVVWAGIIFLFSARPVVPASQIFWKDFIIKKTAHVIEYGILASLLYRALKESGVGKYNAGLIAILIALIYGATDELHQSFTPGREPRVRDVFFDTIGAILSIYSIWNLLPKAPKKLKIWAKRLQLI</sequence>
<gene>
    <name evidence="3" type="ORF">A3E46_02635</name>
</gene>
<reference evidence="3 4" key="1">
    <citation type="journal article" date="2016" name="Nat. Commun.">
        <title>Thousands of microbial genomes shed light on interconnected biogeochemical processes in an aquifer system.</title>
        <authorList>
            <person name="Anantharaman K."/>
            <person name="Brown C.T."/>
            <person name="Hug L.A."/>
            <person name="Sharon I."/>
            <person name="Castelle C.J."/>
            <person name="Probst A.J."/>
            <person name="Thomas B.C."/>
            <person name="Singh A."/>
            <person name="Wilkins M.J."/>
            <person name="Karaoz U."/>
            <person name="Brodie E.L."/>
            <person name="Williams K.H."/>
            <person name="Hubbard S.S."/>
            <person name="Banfield J.F."/>
        </authorList>
    </citation>
    <scope>NUCLEOTIDE SEQUENCE [LARGE SCALE GENOMIC DNA]</scope>
</reference>
<organism evidence="3 4">
    <name type="scientific">Candidatus Woesebacteria bacterium RIFCSPHIGHO2_12_FULL_46_16</name>
    <dbReference type="NCBI Taxonomy" id="1802513"/>
    <lineage>
        <taxon>Bacteria</taxon>
        <taxon>Candidatus Woeseibacteriota</taxon>
    </lineage>
</organism>
<dbReference type="STRING" id="1802513.A3E46_02635"/>
<keyword evidence="1" id="KW-0812">Transmembrane</keyword>
<feature type="transmembrane region" description="Helical" evidence="1">
    <location>
        <begin position="101"/>
        <end position="119"/>
    </location>
</feature>
<evidence type="ECO:0000313" key="3">
    <source>
        <dbReference type="EMBL" id="OGM57161.1"/>
    </source>
</evidence>
<feature type="domain" description="VanZ-like" evidence="2">
    <location>
        <begin position="14"/>
        <end position="116"/>
    </location>
</feature>
<dbReference type="InterPro" id="IPR006976">
    <property type="entry name" value="VanZ-like"/>
</dbReference>
<keyword evidence="1" id="KW-1133">Transmembrane helix</keyword>
<keyword evidence="1" id="KW-0472">Membrane</keyword>
<evidence type="ECO:0000259" key="2">
    <source>
        <dbReference type="Pfam" id="PF04892"/>
    </source>
</evidence>
<feature type="transmembrane region" description="Helical" evidence="1">
    <location>
        <begin position="38"/>
        <end position="56"/>
    </location>
</feature>
<name>A0A1F8AZJ8_9BACT</name>
<accession>A0A1F8AZJ8</accession>
<feature type="transmembrane region" description="Helical" evidence="1">
    <location>
        <begin position="63"/>
        <end position="81"/>
    </location>
</feature>
<dbReference type="Pfam" id="PF04892">
    <property type="entry name" value="VanZ"/>
    <property type="match status" value="1"/>
</dbReference>
<comment type="caution">
    <text evidence="3">The sequence shown here is derived from an EMBL/GenBank/DDBJ whole genome shotgun (WGS) entry which is preliminary data.</text>
</comment>
<dbReference type="EMBL" id="MGGZ01000017">
    <property type="protein sequence ID" value="OGM57161.1"/>
    <property type="molecule type" value="Genomic_DNA"/>
</dbReference>
<evidence type="ECO:0000313" key="4">
    <source>
        <dbReference type="Proteomes" id="UP000178313"/>
    </source>
</evidence>
<proteinExistence type="predicted"/>